<evidence type="ECO:0000256" key="2">
    <source>
        <dbReference type="SAM" id="Phobius"/>
    </source>
</evidence>
<feature type="signal peptide" evidence="3">
    <location>
        <begin position="1"/>
        <end position="22"/>
    </location>
</feature>
<sequence length="334" mass="35820">MKSHTILTGFGLLALCTTSTFATCYRPDGEELTDDSYEPCKAIEGVGENATTICCGSNRDTPSGAKNDNGVVADKCLPNGLCLNHFQDGNGVYKKEYSRGFCTESDWNSGKCLNMCTKNGNDWARVTPCNSENTDESKRWCCGDSKDCCNEDLREQKGLIAVFLPPRFLDDGPPVFLVASSSTTGSTTPTISTKAEKSSQAATLTPTPTPSTEAKSEKGKQALSTGVKVGIAVGIVVGAIIMAGVGFFIAKSRQWRTAAKGAHTKIHVEDHSEIIPVVGSTKARPWSPPMYEPTPRHSYAPVEDLNAQLSVYCPTPDIPEADSTPSSRRHSELP</sequence>
<dbReference type="EMBL" id="ML977606">
    <property type="protein sequence ID" value="KAF1998117.1"/>
    <property type="molecule type" value="Genomic_DNA"/>
</dbReference>
<evidence type="ECO:0008006" key="6">
    <source>
        <dbReference type="Google" id="ProtNLM"/>
    </source>
</evidence>
<organism evidence="4 5">
    <name type="scientific">Amniculicola lignicola CBS 123094</name>
    <dbReference type="NCBI Taxonomy" id="1392246"/>
    <lineage>
        <taxon>Eukaryota</taxon>
        <taxon>Fungi</taxon>
        <taxon>Dikarya</taxon>
        <taxon>Ascomycota</taxon>
        <taxon>Pezizomycotina</taxon>
        <taxon>Dothideomycetes</taxon>
        <taxon>Pleosporomycetidae</taxon>
        <taxon>Pleosporales</taxon>
        <taxon>Amniculicolaceae</taxon>
        <taxon>Amniculicola</taxon>
    </lineage>
</organism>
<feature type="chain" id="PRO_5025619167" description="Mid2 domain-containing protein" evidence="3">
    <location>
        <begin position="23"/>
        <end position="334"/>
    </location>
</feature>
<keyword evidence="2" id="KW-0812">Transmembrane</keyword>
<dbReference type="OrthoDB" id="5215637at2759"/>
<keyword evidence="2" id="KW-0472">Membrane</keyword>
<proteinExistence type="predicted"/>
<evidence type="ECO:0000256" key="1">
    <source>
        <dbReference type="SAM" id="MobiDB-lite"/>
    </source>
</evidence>
<evidence type="ECO:0000256" key="3">
    <source>
        <dbReference type="SAM" id="SignalP"/>
    </source>
</evidence>
<keyword evidence="2" id="KW-1133">Transmembrane helix</keyword>
<keyword evidence="5" id="KW-1185">Reference proteome</keyword>
<evidence type="ECO:0000313" key="5">
    <source>
        <dbReference type="Proteomes" id="UP000799779"/>
    </source>
</evidence>
<accession>A0A6A5W9N4</accession>
<feature type="compositionally biased region" description="Low complexity" evidence="1">
    <location>
        <begin position="180"/>
        <end position="213"/>
    </location>
</feature>
<reference evidence="4" key="1">
    <citation type="journal article" date="2020" name="Stud. Mycol.">
        <title>101 Dothideomycetes genomes: a test case for predicting lifestyles and emergence of pathogens.</title>
        <authorList>
            <person name="Haridas S."/>
            <person name="Albert R."/>
            <person name="Binder M."/>
            <person name="Bloem J."/>
            <person name="Labutti K."/>
            <person name="Salamov A."/>
            <person name="Andreopoulos B."/>
            <person name="Baker S."/>
            <person name="Barry K."/>
            <person name="Bills G."/>
            <person name="Bluhm B."/>
            <person name="Cannon C."/>
            <person name="Castanera R."/>
            <person name="Culley D."/>
            <person name="Daum C."/>
            <person name="Ezra D."/>
            <person name="Gonzalez J."/>
            <person name="Henrissat B."/>
            <person name="Kuo A."/>
            <person name="Liang C."/>
            <person name="Lipzen A."/>
            <person name="Lutzoni F."/>
            <person name="Magnuson J."/>
            <person name="Mondo S."/>
            <person name="Nolan M."/>
            <person name="Ohm R."/>
            <person name="Pangilinan J."/>
            <person name="Park H.-J."/>
            <person name="Ramirez L."/>
            <person name="Alfaro M."/>
            <person name="Sun H."/>
            <person name="Tritt A."/>
            <person name="Yoshinaga Y."/>
            <person name="Zwiers L.-H."/>
            <person name="Turgeon B."/>
            <person name="Goodwin S."/>
            <person name="Spatafora J."/>
            <person name="Crous P."/>
            <person name="Grigoriev I."/>
        </authorList>
    </citation>
    <scope>NUCLEOTIDE SEQUENCE</scope>
    <source>
        <strain evidence="4">CBS 123094</strain>
    </source>
</reference>
<keyword evidence="3" id="KW-0732">Signal</keyword>
<feature type="region of interest" description="Disordered" evidence="1">
    <location>
        <begin position="313"/>
        <end position="334"/>
    </location>
</feature>
<dbReference type="AlphaFoldDB" id="A0A6A5W9N4"/>
<feature type="transmembrane region" description="Helical" evidence="2">
    <location>
        <begin position="229"/>
        <end position="250"/>
    </location>
</feature>
<protein>
    <recommendedName>
        <fullName evidence="6">Mid2 domain-containing protein</fullName>
    </recommendedName>
</protein>
<feature type="region of interest" description="Disordered" evidence="1">
    <location>
        <begin position="180"/>
        <end position="220"/>
    </location>
</feature>
<dbReference type="Proteomes" id="UP000799779">
    <property type="component" value="Unassembled WGS sequence"/>
</dbReference>
<evidence type="ECO:0000313" key="4">
    <source>
        <dbReference type="EMBL" id="KAF1998117.1"/>
    </source>
</evidence>
<name>A0A6A5W9N4_9PLEO</name>
<gene>
    <name evidence="4" type="ORF">P154DRAFT_536543</name>
</gene>